<proteinExistence type="inferred from homology"/>
<dbReference type="InterPro" id="IPR009075">
    <property type="entry name" value="AcylCo_DH/oxidase_C"/>
</dbReference>
<dbReference type="Gene3D" id="1.20.140.10">
    <property type="entry name" value="Butyryl-CoA Dehydrogenase, subunit A, domain 3"/>
    <property type="match status" value="1"/>
</dbReference>
<evidence type="ECO:0000259" key="8">
    <source>
        <dbReference type="Pfam" id="PF02770"/>
    </source>
</evidence>
<dbReference type="InterPro" id="IPR013786">
    <property type="entry name" value="AcylCoA_DH/ox_N"/>
</dbReference>
<keyword evidence="3 6" id="KW-0285">Flavoprotein</keyword>
<dbReference type="Gene3D" id="2.40.110.10">
    <property type="entry name" value="Butyryl-CoA Dehydrogenase, subunit A, domain 2"/>
    <property type="match status" value="1"/>
</dbReference>
<dbReference type="SUPFAM" id="SSF56645">
    <property type="entry name" value="Acyl-CoA dehydrogenase NM domain-like"/>
    <property type="match status" value="1"/>
</dbReference>
<feature type="domain" description="Acyl-CoA dehydrogenase/oxidase C-terminal" evidence="7">
    <location>
        <begin position="268"/>
        <end position="424"/>
    </location>
</feature>
<dbReference type="GO" id="GO:0003995">
    <property type="term" value="F:acyl-CoA dehydrogenase activity"/>
    <property type="evidence" value="ECO:0007669"/>
    <property type="project" value="TreeGrafter"/>
</dbReference>
<organism evidence="10 11">
    <name type="scientific">Wickerhamiella sorbophila</name>
    <dbReference type="NCBI Taxonomy" id="45607"/>
    <lineage>
        <taxon>Eukaryota</taxon>
        <taxon>Fungi</taxon>
        <taxon>Dikarya</taxon>
        <taxon>Ascomycota</taxon>
        <taxon>Saccharomycotina</taxon>
        <taxon>Dipodascomycetes</taxon>
        <taxon>Dipodascales</taxon>
        <taxon>Trichomonascaceae</taxon>
        <taxon>Wickerhamiella</taxon>
    </lineage>
</organism>
<evidence type="ECO:0000259" key="9">
    <source>
        <dbReference type="Pfam" id="PF02771"/>
    </source>
</evidence>
<dbReference type="InterPro" id="IPR036250">
    <property type="entry name" value="AcylCo_DH-like_C"/>
</dbReference>
<dbReference type="PANTHER" id="PTHR48083:SF28">
    <property type="entry name" value="ACYL-COA DEHYDROGENASE FAMILY PROTEIN (AFU_ORTHOLOGUE AFUA_6G10880)-RELATED"/>
    <property type="match status" value="1"/>
</dbReference>
<dbReference type="SUPFAM" id="SSF47203">
    <property type="entry name" value="Acyl-CoA dehydrogenase C-terminal domain-like"/>
    <property type="match status" value="1"/>
</dbReference>
<protein>
    <submittedName>
        <fullName evidence="10">Acyl-CoA dehydrogenase</fullName>
    </submittedName>
</protein>
<evidence type="ECO:0000256" key="6">
    <source>
        <dbReference type="RuleBase" id="RU362125"/>
    </source>
</evidence>
<keyword evidence="4 6" id="KW-0274">FAD</keyword>
<dbReference type="GO" id="GO:0005737">
    <property type="term" value="C:cytoplasm"/>
    <property type="evidence" value="ECO:0007669"/>
    <property type="project" value="TreeGrafter"/>
</dbReference>
<dbReference type="Gene3D" id="1.10.540.10">
    <property type="entry name" value="Acyl-CoA dehydrogenase/oxidase, N-terminal domain"/>
    <property type="match status" value="1"/>
</dbReference>
<evidence type="ECO:0000313" key="11">
    <source>
        <dbReference type="Proteomes" id="UP000238350"/>
    </source>
</evidence>
<comment type="cofactor">
    <cofactor evidence="1 6">
        <name>FAD</name>
        <dbReference type="ChEBI" id="CHEBI:57692"/>
    </cofactor>
</comment>
<dbReference type="RefSeq" id="XP_024662797.1">
    <property type="nucleotide sequence ID" value="XM_024807029.1"/>
</dbReference>
<feature type="domain" description="Acyl-CoA dehydrogenase/oxidase N-terminal" evidence="9">
    <location>
        <begin position="32"/>
        <end position="157"/>
    </location>
</feature>
<evidence type="ECO:0000259" key="7">
    <source>
        <dbReference type="Pfam" id="PF00441"/>
    </source>
</evidence>
<dbReference type="InterPro" id="IPR037069">
    <property type="entry name" value="AcylCoA_DH/ox_N_sf"/>
</dbReference>
<evidence type="ECO:0000256" key="3">
    <source>
        <dbReference type="ARBA" id="ARBA00022630"/>
    </source>
</evidence>
<dbReference type="PANTHER" id="PTHR48083">
    <property type="entry name" value="MEDIUM-CHAIN SPECIFIC ACYL-COA DEHYDROGENASE, MITOCHONDRIAL-RELATED"/>
    <property type="match status" value="1"/>
</dbReference>
<dbReference type="Pfam" id="PF02771">
    <property type="entry name" value="Acyl-CoA_dh_N"/>
    <property type="match status" value="1"/>
</dbReference>
<evidence type="ECO:0000256" key="4">
    <source>
        <dbReference type="ARBA" id="ARBA00022827"/>
    </source>
</evidence>
<dbReference type="OrthoDB" id="10254877at2759"/>
<dbReference type="GO" id="GO:0033539">
    <property type="term" value="P:fatty acid beta-oxidation using acyl-CoA dehydrogenase"/>
    <property type="evidence" value="ECO:0007669"/>
    <property type="project" value="TreeGrafter"/>
</dbReference>
<evidence type="ECO:0000256" key="5">
    <source>
        <dbReference type="ARBA" id="ARBA00023002"/>
    </source>
</evidence>
<evidence type="ECO:0000256" key="1">
    <source>
        <dbReference type="ARBA" id="ARBA00001974"/>
    </source>
</evidence>
<dbReference type="InterPro" id="IPR009100">
    <property type="entry name" value="AcylCoA_DH/oxidase_NM_dom_sf"/>
</dbReference>
<dbReference type="GO" id="GO:0050660">
    <property type="term" value="F:flavin adenine dinucleotide binding"/>
    <property type="evidence" value="ECO:0007669"/>
    <property type="project" value="InterPro"/>
</dbReference>
<evidence type="ECO:0000256" key="2">
    <source>
        <dbReference type="ARBA" id="ARBA00009347"/>
    </source>
</evidence>
<dbReference type="AlphaFoldDB" id="A0A2T0FCZ8"/>
<comment type="caution">
    <text evidence="10">The sequence shown here is derived from an EMBL/GenBank/DDBJ whole genome shotgun (WGS) entry which is preliminary data.</text>
</comment>
<dbReference type="Proteomes" id="UP000238350">
    <property type="component" value="Unassembled WGS sequence"/>
</dbReference>
<comment type="similarity">
    <text evidence="2 6">Belongs to the acyl-CoA dehydrogenase family.</text>
</comment>
<name>A0A2T0FCZ8_9ASCO</name>
<dbReference type="InterPro" id="IPR006091">
    <property type="entry name" value="Acyl-CoA_Oxase/DH_mid-dom"/>
</dbReference>
<dbReference type="GeneID" id="36514220"/>
<accession>A0A2T0FCZ8</accession>
<evidence type="ECO:0000313" key="10">
    <source>
        <dbReference type="EMBL" id="PRT52851.1"/>
    </source>
</evidence>
<feature type="domain" description="Acyl-CoA oxidase/dehydrogenase middle" evidence="8">
    <location>
        <begin position="161"/>
        <end position="255"/>
    </location>
</feature>
<sequence>MSTPVKLPPVSDLLPYTEPDYYQGFYTTYFNETHFALRDEVREFVNEFIVPYVDEWDVAGEVDPNLYREFGRRGYLCALAGVREYPTEYTDIRIKSVPPEKFDPFHEIIIIDEVCRAGSGGVCWFLMGGYNISVPAIFKFGSPALKRRVLPDILAGKKRSCLAITEPDAGSDVANLTTTATLSEDGKHYLVTGTKKWITNGIFSDYFVTATRTGKKGMGGITMLFIERDSQTVDTRKIMTQGMRGSGTTLLNFDETKVPVADVIGEVNGGFKSIMANFNHERLGIIAQATRFSRVLLQASLEWALERETFGTKLINHAVIRSKFGVMAGRIEGVQAWFNDLVLQYKYMDDQEAMVRLGGPIAACKALVTQTMELCAREASQIYGGLSYTQGGKGGTVERLYREVRAFAIPGGSEEIMIDLGVRQTLKDLKKYEQSLKKQTKL</sequence>
<keyword evidence="5 6" id="KW-0560">Oxidoreductase</keyword>
<dbReference type="EMBL" id="NDIQ01000001">
    <property type="protein sequence ID" value="PRT52851.1"/>
    <property type="molecule type" value="Genomic_DNA"/>
</dbReference>
<dbReference type="STRING" id="45607.A0A2T0FCZ8"/>
<reference evidence="10 11" key="1">
    <citation type="submission" date="2017-04" db="EMBL/GenBank/DDBJ databases">
        <title>Genome sequencing of [Candida] sorbophila.</title>
        <authorList>
            <person name="Ahn J.O."/>
        </authorList>
    </citation>
    <scope>NUCLEOTIDE SEQUENCE [LARGE SCALE GENOMIC DNA]</scope>
    <source>
        <strain evidence="10 11">DS02</strain>
    </source>
</reference>
<dbReference type="Pfam" id="PF00441">
    <property type="entry name" value="Acyl-CoA_dh_1"/>
    <property type="match status" value="1"/>
</dbReference>
<gene>
    <name evidence="10" type="ORF">B9G98_00471</name>
</gene>
<dbReference type="Pfam" id="PF02770">
    <property type="entry name" value="Acyl-CoA_dh_M"/>
    <property type="match status" value="1"/>
</dbReference>
<dbReference type="InterPro" id="IPR050741">
    <property type="entry name" value="Acyl-CoA_dehydrogenase"/>
</dbReference>
<keyword evidence="11" id="KW-1185">Reference proteome</keyword>
<dbReference type="InterPro" id="IPR046373">
    <property type="entry name" value="Acyl-CoA_Oxase/DH_mid-dom_sf"/>
</dbReference>